<feature type="coiled-coil region" evidence="1">
    <location>
        <begin position="207"/>
        <end position="241"/>
    </location>
</feature>
<feature type="compositionally biased region" description="Low complexity" evidence="2">
    <location>
        <begin position="44"/>
        <end position="66"/>
    </location>
</feature>
<gene>
    <name evidence="3" type="ORF">H696_06036</name>
</gene>
<dbReference type="Proteomes" id="UP000030693">
    <property type="component" value="Unassembled WGS sequence"/>
</dbReference>
<feature type="region of interest" description="Disordered" evidence="2">
    <location>
        <begin position="44"/>
        <end position="74"/>
    </location>
</feature>
<name>A0A058Z1Z8_FONAL</name>
<reference evidence="3" key="1">
    <citation type="submission" date="2013-04" db="EMBL/GenBank/DDBJ databases">
        <title>The Genome Sequence of Fonticula alba ATCC 38817.</title>
        <authorList>
            <consortium name="The Broad Institute Genomics Platform"/>
            <person name="Russ C."/>
            <person name="Cuomo C."/>
            <person name="Burger G."/>
            <person name="Gray M.W."/>
            <person name="Holland P.W.H."/>
            <person name="King N."/>
            <person name="Lang F.B.F."/>
            <person name="Roger A.J."/>
            <person name="Ruiz-Trillo I."/>
            <person name="Brown M."/>
            <person name="Walker B."/>
            <person name="Young S."/>
            <person name="Zeng Q."/>
            <person name="Gargeya S."/>
            <person name="Fitzgerald M."/>
            <person name="Haas B."/>
            <person name="Abouelleil A."/>
            <person name="Allen A.W."/>
            <person name="Alvarado L."/>
            <person name="Arachchi H.M."/>
            <person name="Berlin A.M."/>
            <person name="Chapman S.B."/>
            <person name="Gainer-Dewar J."/>
            <person name="Goldberg J."/>
            <person name="Griggs A."/>
            <person name="Gujja S."/>
            <person name="Hansen M."/>
            <person name="Howarth C."/>
            <person name="Imamovic A."/>
            <person name="Ireland A."/>
            <person name="Larimer J."/>
            <person name="McCowan C."/>
            <person name="Murphy C."/>
            <person name="Pearson M."/>
            <person name="Poon T.W."/>
            <person name="Priest M."/>
            <person name="Roberts A."/>
            <person name="Saif S."/>
            <person name="Shea T."/>
            <person name="Sisk P."/>
            <person name="Sykes S."/>
            <person name="Wortman J."/>
            <person name="Nusbaum C."/>
            <person name="Birren B."/>
        </authorList>
    </citation>
    <scope>NUCLEOTIDE SEQUENCE [LARGE SCALE GENOMIC DNA]</scope>
    <source>
        <strain evidence="3">ATCC 38817</strain>
    </source>
</reference>
<evidence type="ECO:0000313" key="3">
    <source>
        <dbReference type="EMBL" id="KCV67517.1"/>
    </source>
</evidence>
<dbReference type="EMBL" id="KB932217">
    <property type="protein sequence ID" value="KCV67517.1"/>
    <property type="molecule type" value="Genomic_DNA"/>
</dbReference>
<keyword evidence="1" id="KW-0175">Coiled coil</keyword>
<accession>A0A058Z1Z8</accession>
<evidence type="ECO:0000313" key="4">
    <source>
        <dbReference type="Proteomes" id="UP000030693"/>
    </source>
</evidence>
<evidence type="ECO:0000256" key="1">
    <source>
        <dbReference type="SAM" id="Coils"/>
    </source>
</evidence>
<dbReference type="RefSeq" id="XP_009498078.1">
    <property type="nucleotide sequence ID" value="XM_009499803.1"/>
</dbReference>
<evidence type="ECO:0000256" key="2">
    <source>
        <dbReference type="SAM" id="MobiDB-lite"/>
    </source>
</evidence>
<sequence length="246" mass="26528">MLARSALLPGRLPLAGGRIAVAPLRLFATATTSDVPPATATAAAVGEAAAGPEAEAATTPGATAAPTAPPPDSMTRRAAALHMYPPRVAGIRLEPRPAEITPSMMKPIPPSAFVSPVDAEKLAAASKTDPSHLPDFRPDGILLPSHSVVRMPRWMRQMFVTNSKEEVVEIYREHLRNPMTFRRVILIIFLGLYIGRYRSRQREIKVAELALLEMIDAQKNLDRVEQELAEAERSAGHALEAGPALV</sequence>
<proteinExistence type="predicted"/>
<protein>
    <submittedName>
        <fullName evidence="3">Uncharacterized protein</fullName>
    </submittedName>
</protein>
<dbReference type="AlphaFoldDB" id="A0A058Z1Z8"/>
<dbReference type="GeneID" id="20530761"/>
<organism evidence="3">
    <name type="scientific">Fonticula alba</name>
    <name type="common">Slime mold</name>
    <dbReference type="NCBI Taxonomy" id="691883"/>
    <lineage>
        <taxon>Eukaryota</taxon>
        <taxon>Rotosphaerida</taxon>
        <taxon>Fonticulaceae</taxon>
        <taxon>Fonticula</taxon>
    </lineage>
</organism>
<keyword evidence="4" id="KW-1185">Reference proteome</keyword>